<evidence type="ECO:0000256" key="2">
    <source>
        <dbReference type="PROSITE-ProRule" id="PRU00169"/>
    </source>
</evidence>
<evidence type="ECO:0000256" key="1">
    <source>
        <dbReference type="ARBA" id="ARBA00022553"/>
    </source>
</evidence>
<dbReference type="GO" id="GO:0000160">
    <property type="term" value="P:phosphorelay signal transduction system"/>
    <property type="evidence" value="ECO:0007669"/>
    <property type="project" value="InterPro"/>
</dbReference>
<gene>
    <name evidence="4" type="ORF">CLG96_08090</name>
</gene>
<dbReference type="AlphaFoldDB" id="A0A2T5FZ42"/>
<feature type="domain" description="Response regulatory" evidence="3">
    <location>
        <begin position="1"/>
        <end position="111"/>
    </location>
</feature>
<proteinExistence type="predicted"/>
<reference evidence="4 5" key="1">
    <citation type="submission" date="2017-09" db="EMBL/GenBank/DDBJ databases">
        <title>Sphingomonas panjinensis sp.nov., isolated from oil-contaminated soil.</title>
        <authorList>
            <person name="Wang L."/>
            <person name="Chen L."/>
        </authorList>
    </citation>
    <scope>NUCLEOTIDE SEQUENCE [LARGE SCALE GENOMIC DNA]</scope>
    <source>
        <strain evidence="4 5">FW-11</strain>
    </source>
</reference>
<accession>A0A2T5FZ42</accession>
<evidence type="ECO:0000313" key="5">
    <source>
        <dbReference type="Proteomes" id="UP000244162"/>
    </source>
</evidence>
<dbReference type="PROSITE" id="PS50110">
    <property type="entry name" value="RESPONSE_REGULATORY"/>
    <property type="match status" value="1"/>
</dbReference>
<dbReference type="Gene3D" id="3.40.50.2300">
    <property type="match status" value="1"/>
</dbReference>
<organism evidence="4 5">
    <name type="scientific">Sphingomonas oleivorans</name>
    <dbReference type="NCBI Taxonomy" id="1735121"/>
    <lineage>
        <taxon>Bacteria</taxon>
        <taxon>Pseudomonadati</taxon>
        <taxon>Pseudomonadota</taxon>
        <taxon>Alphaproteobacteria</taxon>
        <taxon>Sphingomonadales</taxon>
        <taxon>Sphingomonadaceae</taxon>
        <taxon>Sphingomonas</taxon>
    </lineage>
</organism>
<dbReference type="OrthoDB" id="9782655at2"/>
<feature type="modified residue" description="4-aspartylphosphate" evidence="2">
    <location>
        <position position="46"/>
    </location>
</feature>
<name>A0A2T5FZ42_9SPHN</name>
<dbReference type="SMART" id="SM00448">
    <property type="entry name" value="REC"/>
    <property type="match status" value="1"/>
</dbReference>
<dbReference type="EMBL" id="NWBU01000006">
    <property type="protein sequence ID" value="PTQ11865.1"/>
    <property type="molecule type" value="Genomic_DNA"/>
</dbReference>
<dbReference type="Proteomes" id="UP000244162">
    <property type="component" value="Unassembled WGS sequence"/>
</dbReference>
<sequence>MDDDEAVREALSDLLMVSGLACRPFDGAPAFLAEYAPGRFDCLITDMRMPGMSGLELLECLHTLGSAMPAIVLTSVHDDQARTRALDLGAKAWLTKPAADDMLLRQLHAAIGGNGVIWPEGLGQ</sequence>
<comment type="caution">
    <text evidence="4">The sequence shown here is derived from an EMBL/GenBank/DDBJ whole genome shotgun (WGS) entry which is preliminary data.</text>
</comment>
<evidence type="ECO:0000259" key="3">
    <source>
        <dbReference type="PROSITE" id="PS50110"/>
    </source>
</evidence>
<dbReference type="Pfam" id="PF00072">
    <property type="entry name" value="Response_reg"/>
    <property type="match status" value="1"/>
</dbReference>
<dbReference type="RefSeq" id="WP_107967411.1">
    <property type="nucleotide sequence ID" value="NZ_NWBU01000006.1"/>
</dbReference>
<dbReference type="PANTHER" id="PTHR44591">
    <property type="entry name" value="STRESS RESPONSE REGULATOR PROTEIN 1"/>
    <property type="match status" value="1"/>
</dbReference>
<dbReference type="InterPro" id="IPR011006">
    <property type="entry name" value="CheY-like_superfamily"/>
</dbReference>
<dbReference type="InterPro" id="IPR050595">
    <property type="entry name" value="Bact_response_regulator"/>
</dbReference>
<keyword evidence="1 2" id="KW-0597">Phosphoprotein</keyword>
<dbReference type="InterPro" id="IPR001789">
    <property type="entry name" value="Sig_transdc_resp-reg_receiver"/>
</dbReference>
<evidence type="ECO:0000313" key="4">
    <source>
        <dbReference type="EMBL" id="PTQ11865.1"/>
    </source>
</evidence>
<dbReference type="PANTHER" id="PTHR44591:SF25">
    <property type="entry name" value="CHEMOTAXIS TWO-COMPONENT RESPONSE REGULATOR"/>
    <property type="match status" value="1"/>
</dbReference>
<protein>
    <recommendedName>
        <fullName evidence="3">Response regulatory domain-containing protein</fullName>
    </recommendedName>
</protein>
<dbReference type="SUPFAM" id="SSF52172">
    <property type="entry name" value="CheY-like"/>
    <property type="match status" value="1"/>
</dbReference>
<keyword evidence="5" id="KW-1185">Reference proteome</keyword>